<feature type="compositionally biased region" description="Polar residues" evidence="1">
    <location>
        <begin position="1"/>
        <end position="14"/>
    </location>
</feature>
<comment type="caution">
    <text evidence="2">The sequence shown here is derived from an EMBL/GenBank/DDBJ whole genome shotgun (WGS) entry which is preliminary data.</text>
</comment>
<evidence type="ECO:0000313" key="3">
    <source>
        <dbReference type="Proteomes" id="UP000036867"/>
    </source>
</evidence>
<dbReference type="RefSeq" id="WP_053417841.1">
    <property type="nucleotide sequence ID" value="NZ_JBHVNE010000001.1"/>
</dbReference>
<feature type="region of interest" description="Disordered" evidence="1">
    <location>
        <begin position="1"/>
        <end position="28"/>
    </location>
</feature>
<dbReference type="Proteomes" id="UP000036867">
    <property type="component" value="Unassembled WGS sequence"/>
</dbReference>
<organism evidence="2 3">
    <name type="scientific">Viridibacillus arvi</name>
    <dbReference type="NCBI Taxonomy" id="263475"/>
    <lineage>
        <taxon>Bacteria</taxon>
        <taxon>Bacillati</taxon>
        <taxon>Bacillota</taxon>
        <taxon>Bacilli</taxon>
        <taxon>Bacillales</taxon>
        <taxon>Caryophanaceae</taxon>
        <taxon>Viridibacillus</taxon>
    </lineage>
</organism>
<dbReference type="AlphaFoldDB" id="A0A0M0LFD5"/>
<protein>
    <recommendedName>
        <fullName evidence="4">Gamma-type small acid-soluble spore protein</fullName>
    </recommendedName>
</protein>
<name>A0A0M0LFD5_9BACL</name>
<dbReference type="OrthoDB" id="2738625at2"/>
<feature type="region of interest" description="Disordered" evidence="1">
    <location>
        <begin position="45"/>
        <end position="66"/>
    </location>
</feature>
<gene>
    <name evidence="2" type="ORF">AMD00_15155</name>
</gene>
<sequence>MNNNGEGNFTSSGTDIDEVKRKNAESGMSYNEIKAMIAKTDGKGTAMYSDTNSEEVKNNIQNKYPN</sequence>
<evidence type="ECO:0000256" key="1">
    <source>
        <dbReference type="SAM" id="MobiDB-lite"/>
    </source>
</evidence>
<evidence type="ECO:0000313" key="2">
    <source>
        <dbReference type="EMBL" id="KOO49666.1"/>
    </source>
</evidence>
<keyword evidence="3" id="KW-1185">Reference proteome</keyword>
<dbReference type="GeneID" id="301137434"/>
<reference evidence="3" key="1">
    <citation type="submission" date="2015-08" db="EMBL/GenBank/DDBJ databases">
        <title>Fjat-10028 dsm 16317.</title>
        <authorList>
            <person name="Liu B."/>
            <person name="Wang J."/>
            <person name="Zhu Y."/>
            <person name="Liu G."/>
            <person name="Chen Q."/>
            <person name="Chen Z."/>
            <person name="Lan J."/>
            <person name="Che J."/>
            <person name="Ge C."/>
            <person name="Shi H."/>
            <person name="Pan Z."/>
            <person name="Liu X."/>
        </authorList>
    </citation>
    <scope>NUCLEOTIDE SEQUENCE [LARGE SCALE GENOMIC DNA]</scope>
    <source>
        <strain evidence="3">DSM 16317</strain>
    </source>
</reference>
<proteinExistence type="predicted"/>
<accession>A0A0M0LFD5</accession>
<evidence type="ECO:0008006" key="4">
    <source>
        <dbReference type="Google" id="ProtNLM"/>
    </source>
</evidence>
<dbReference type="EMBL" id="LILB01000005">
    <property type="protein sequence ID" value="KOO49666.1"/>
    <property type="molecule type" value="Genomic_DNA"/>
</dbReference>